<evidence type="ECO:0000313" key="7">
    <source>
        <dbReference type="Proteomes" id="UP001174909"/>
    </source>
</evidence>
<evidence type="ECO:0000256" key="1">
    <source>
        <dbReference type="ARBA" id="ARBA00004141"/>
    </source>
</evidence>
<keyword evidence="2" id="KW-0812">Transmembrane</keyword>
<keyword evidence="3" id="KW-1133">Transmembrane helix</keyword>
<protein>
    <submittedName>
        <fullName evidence="6">Solute carrier family 12 member 4</fullName>
    </submittedName>
</protein>
<dbReference type="GO" id="GO:0055064">
    <property type="term" value="P:chloride ion homeostasis"/>
    <property type="evidence" value="ECO:0007669"/>
    <property type="project" value="TreeGrafter"/>
</dbReference>
<accession>A0AA35X6V0</accession>
<evidence type="ECO:0000256" key="4">
    <source>
        <dbReference type="ARBA" id="ARBA00023136"/>
    </source>
</evidence>
<reference evidence="6" key="1">
    <citation type="submission" date="2023-03" db="EMBL/GenBank/DDBJ databases">
        <authorList>
            <person name="Steffen K."/>
            <person name="Cardenas P."/>
        </authorList>
    </citation>
    <scope>NUCLEOTIDE SEQUENCE</scope>
</reference>
<dbReference type="InterPro" id="IPR018491">
    <property type="entry name" value="SLC12_C"/>
</dbReference>
<dbReference type="GO" id="GO:0045202">
    <property type="term" value="C:synapse"/>
    <property type="evidence" value="ECO:0007669"/>
    <property type="project" value="GOC"/>
</dbReference>
<dbReference type="GO" id="GO:1990573">
    <property type="term" value="P:potassium ion import across plasma membrane"/>
    <property type="evidence" value="ECO:0007669"/>
    <property type="project" value="TreeGrafter"/>
</dbReference>
<dbReference type="GO" id="GO:0005886">
    <property type="term" value="C:plasma membrane"/>
    <property type="evidence" value="ECO:0007669"/>
    <property type="project" value="TreeGrafter"/>
</dbReference>
<evidence type="ECO:0000259" key="5">
    <source>
        <dbReference type="Pfam" id="PF03522"/>
    </source>
</evidence>
<evidence type="ECO:0000256" key="3">
    <source>
        <dbReference type="ARBA" id="ARBA00022989"/>
    </source>
</evidence>
<dbReference type="GO" id="GO:0007268">
    <property type="term" value="P:chemical synaptic transmission"/>
    <property type="evidence" value="ECO:0007669"/>
    <property type="project" value="TreeGrafter"/>
</dbReference>
<name>A0AA35X6V0_GEOBA</name>
<proteinExistence type="predicted"/>
<dbReference type="Proteomes" id="UP001174909">
    <property type="component" value="Unassembled WGS sequence"/>
</dbReference>
<gene>
    <name evidence="6" type="ORF">GBAR_LOCUS22228</name>
</gene>
<organism evidence="6 7">
    <name type="scientific">Geodia barretti</name>
    <name type="common">Barrett's horny sponge</name>
    <dbReference type="NCBI Taxonomy" id="519541"/>
    <lineage>
        <taxon>Eukaryota</taxon>
        <taxon>Metazoa</taxon>
        <taxon>Porifera</taxon>
        <taxon>Demospongiae</taxon>
        <taxon>Heteroscleromorpha</taxon>
        <taxon>Tetractinellida</taxon>
        <taxon>Astrophorina</taxon>
        <taxon>Geodiidae</taxon>
        <taxon>Geodia</taxon>
    </lineage>
</organism>
<dbReference type="AlphaFoldDB" id="A0AA35X6V0"/>
<feature type="domain" description="SLC12A transporter C-terminal" evidence="5">
    <location>
        <begin position="59"/>
        <end position="101"/>
    </location>
</feature>
<keyword evidence="4" id="KW-0472">Membrane</keyword>
<comment type="caution">
    <text evidence="6">The sequence shown here is derived from an EMBL/GenBank/DDBJ whole genome shotgun (WGS) entry which is preliminary data.</text>
</comment>
<evidence type="ECO:0000313" key="6">
    <source>
        <dbReference type="EMBL" id="CAI8039867.1"/>
    </source>
</evidence>
<comment type="subcellular location">
    <subcellularLocation>
        <location evidence="1">Membrane</location>
        <topology evidence="1">Multi-pass membrane protein</topology>
    </subcellularLocation>
</comment>
<dbReference type="PANTHER" id="PTHR11827">
    <property type="entry name" value="SOLUTE CARRIER FAMILY 12, CATION COTRANSPORTERS"/>
    <property type="match status" value="1"/>
</dbReference>
<dbReference type="EMBL" id="CASHTH010003069">
    <property type="protein sequence ID" value="CAI8039867.1"/>
    <property type="molecule type" value="Genomic_DNA"/>
</dbReference>
<dbReference type="GO" id="GO:0015379">
    <property type="term" value="F:potassium:chloride symporter activity"/>
    <property type="evidence" value="ECO:0007669"/>
    <property type="project" value="TreeGrafter"/>
</dbReference>
<dbReference type="Pfam" id="PF03522">
    <property type="entry name" value="SLC12"/>
    <property type="match status" value="1"/>
</dbReference>
<dbReference type="PANTHER" id="PTHR11827:SF73">
    <property type="entry name" value="KAZACHOC, ISOFORM G"/>
    <property type="match status" value="1"/>
</dbReference>
<dbReference type="GO" id="GO:0006884">
    <property type="term" value="P:cell volume homeostasis"/>
    <property type="evidence" value="ECO:0007669"/>
    <property type="project" value="TreeGrafter"/>
</dbReference>
<sequence length="116" mass="13415">MQTAGLGGMKHNTILLGWPDSWRKKPSWRNFVETIRVASAMELAVLVPKGINWYPSNEDRMKGHIDIWWVVHDGGLLMLLPFLLRQHKVWKHCYLRIFTVARIPPLLPVLCVCVCV</sequence>
<keyword evidence="7" id="KW-1185">Reference proteome</keyword>
<evidence type="ECO:0000256" key="2">
    <source>
        <dbReference type="ARBA" id="ARBA00022692"/>
    </source>
</evidence>
<dbReference type="InterPro" id="IPR004842">
    <property type="entry name" value="SLC12A_fam"/>
</dbReference>
<dbReference type="GO" id="GO:0055075">
    <property type="term" value="P:potassium ion homeostasis"/>
    <property type="evidence" value="ECO:0007669"/>
    <property type="project" value="TreeGrafter"/>
</dbReference>